<dbReference type="Pfam" id="PF08450">
    <property type="entry name" value="SGL"/>
    <property type="match status" value="1"/>
</dbReference>
<sequence>MELFAQGLFAPECPVILDNGDVLVVEMRRDRSAVTRVDAETRELHAIALTGGFPNGLLRDAQGKLWVGEAREHALIRYDAEGNEEARITNCGDELFRWPNDHVIGRDGAIYMTDSGAWEHEVLDPVKMTLKPGWSDYPFDGRVYRIDRATLDVTRIDNGIRFANGIAFDRHDRLYVAETIGGNIYRYEVFGANPRRELFGNVWDGVAPEGFIGPDGMKFGADGRLYCTVMGAGHIVVFDEAGTVVERIETKGKAPTNIAFTEDGRHKMFVTEIANGAIEVHDAPCDGLPIYRDSVVIPAQRDISPSRHRAETSSV</sequence>
<dbReference type="InterPro" id="IPR013658">
    <property type="entry name" value="SGL"/>
</dbReference>
<dbReference type="InterPro" id="IPR051262">
    <property type="entry name" value="SMP-30/CGR1_Lactonase"/>
</dbReference>
<protein>
    <submittedName>
        <fullName evidence="2">Gluconolactonase</fullName>
    </submittedName>
</protein>
<reference evidence="3" key="1">
    <citation type="submission" date="2016-10" db="EMBL/GenBank/DDBJ databases">
        <authorList>
            <person name="Varghese N."/>
            <person name="Submissions S."/>
        </authorList>
    </citation>
    <scope>NUCLEOTIDE SEQUENCE [LARGE SCALE GENOMIC DNA]</scope>
    <source>
        <strain evidence="3">CGMCC 4.3530</strain>
    </source>
</reference>
<organism evidence="2 3">
    <name type="scientific">Saccharopolyspora shandongensis</name>
    <dbReference type="NCBI Taxonomy" id="418495"/>
    <lineage>
        <taxon>Bacteria</taxon>
        <taxon>Bacillati</taxon>
        <taxon>Actinomycetota</taxon>
        <taxon>Actinomycetes</taxon>
        <taxon>Pseudonocardiales</taxon>
        <taxon>Pseudonocardiaceae</taxon>
        <taxon>Saccharopolyspora</taxon>
    </lineage>
</organism>
<gene>
    <name evidence="2" type="ORF">SAMN05216215_10726</name>
</gene>
<name>A0A1H3SXH8_9PSEU</name>
<evidence type="ECO:0000259" key="1">
    <source>
        <dbReference type="Pfam" id="PF08450"/>
    </source>
</evidence>
<dbReference type="RefSeq" id="WP_093277299.1">
    <property type="nucleotide sequence ID" value="NZ_FNOK01000072.1"/>
</dbReference>
<dbReference type="SUPFAM" id="SSF63829">
    <property type="entry name" value="Calcium-dependent phosphotriesterase"/>
    <property type="match status" value="1"/>
</dbReference>
<dbReference type="AlphaFoldDB" id="A0A1H3SXH8"/>
<dbReference type="STRING" id="418495.SAMN05216215_10726"/>
<keyword evidence="3" id="KW-1185">Reference proteome</keyword>
<evidence type="ECO:0000313" key="2">
    <source>
        <dbReference type="EMBL" id="SDZ42480.1"/>
    </source>
</evidence>
<dbReference type="InterPro" id="IPR011042">
    <property type="entry name" value="6-blade_b-propeller_TolB-like"/>
</dbReference>
<dbReference type="Gene3D" id="2.120.10.30">
    <property type="entry name" value="TolB, C-terminal domain"/>
    <property type="match status" value="1"/>
</dbReference>
<accession>A0A1H3SXH8</accession>
<dbReference type="PANTHER" id="PTHR47572">
    <property type="entry name" value="LIPOPROTEIN-RELATED"/>
    <property type="match status" value="1"/>
</dbReference>
<dbReference type="PANTHER" id="PTHR47572:SF5">
    <property type="entry name" value="BLR2277 PROTEIN"/>
    <property type="match status" value="1"/>
</dbReference>
<dbReference type="EMBL" id="FNOK01000072">
    <property type="protein sequence ID" value="SDZ42480.1"/>
    <property type="molecule type" value="Genomic_DNA"/>
</dbReference>
<proteinExistence type="predicted"/>
<dbReference type="Proteomes" id="UP000199529">
    <property type="component" value="Unassembled WGS sequence"/>
</dbReference>
<dbReference type="OrthoDB" id="9770043at2"/>
<feature type="domain" description="SMP-30/Gluconolactonase/LRE-like region" evidence="1">
    <location>
        <begin position="11"/>
        <end position="272"/>
    </location>
</feature>
<evidence type="ECO:0000313" key="3">
    <source>
        <dbReference type="Proteomes" id="UP000199529"/>
    </source>
</evidence>